<evidence type="ECO:0000313" key="2">
    <source>
        <dbReference type="EMBL" id="KIA76481.1"/>
    </source>
</evidence>
<dbReference type="PATRIC" id="fig|83552.4.peg.2452"/>
<dbReference type="InterPro" id="IPR016181">
    <property type="entry name" value="Acyl_CoA_acyltransferase"/>
</dbReference>
<sequence>MQCLLKKFRISTFGSYVRSVFMSWSPLALEHQSILDSQWKTLCQQNGIVLSEYSFPNNFLFRKQHAYEVKHIDNLVLVRGVSRSGENFLIPTFHPDRLSKERILELLKIAPLFPIPDQWLDCFKDFPVQARYNRDQSDYLFSVDKLKTLPGRKLSSRRNLLHQLTQEHEVHTESFCECDYTDALQVLEKWQKQSSFPADETDFYPCQEALKHLKPFQFMGRMCYVDGAPVAFTIGEKLTPSTAILHFSKALHAIKGLTPFLYEDFAAHLSEDTLWINLEQDLGIPSLRQAKEAYEPDQLVNKWWISLV</sequence>
<dbReference type="Proteomes" id="UP000031307">
    <property type="component" value="Unassembled WGS sequence"/>
</dbReference>
<dbReference type="InterPro" id="IPR016732">
    <property type="entry name" value="UCP018688"/>
</dbReference>
<reference evidence="2 3" key="1">
    <citation type="journal article" date="2014" name="Mol. Biol. Evol.">
        <title>Massive expansion of Ubiquitination-related gene families within the Chlamydiae.</title>
        <authorList>
            <person name="Domman D."/>
            <person name="Collingro A."/>
            <person name="Lagkouvardos I."/>
            <person name="Gehre L."/>
            <person name="Weinmaier T."/>
            <person name="Rattei T."/>
            <person name="Subtil A."/>
            <person name="Horn M."/>
        </authorList>
    </citation>
    <scope>NUCLEOTIDE SEQUENCE [LARGE SCALE GENOMIC DNA]</scope>
    <source>
        <strain evidence="2 3">OEW1</strain>
    </source>
</reference>
<dbReference type="PANTHER" id="PTHR41373:SF1">
    <property type="entry name" value="PHOSPHATIDYLGLYCEROL LYSYLTRANSFERASE C-TERMINAL DOMAIN-CONTAINING PROTEIN"/>
    <property type="match status" value="1"/>
</dbReference>
<gene>
    <name evidence="2" type="ORF">DB43_AG00590</name>
</gene>
<accession>A0A0C1BYB7</accession>
<dbReference type="Pfam" id="PF09924">
    <property type="entry name" value="LPG_synthase_C"/>
    <property type="match status" value="1"/>
</dbReference>
<proteinExistence type="predicted"/>
<feature type="domain" description="Phosphatidylglycerol lysyltransferase C-terminal" evidence="1">
    <location>
        <begin position="51"/>
        <end position="304"/>
    </location>
</feature>
<name>A0A0C1BYB7_9BACT</name>
<organism evidence="2 3">
    <name type="scientific">Parachlamydia acanthamoebae</name>
    <dbReference type="NCBI Taxonomy" id="83552"/>
    <lineage>
        <taxon>Bacteria</taxon>
        <taxon>Pseudomonadati</taxon>
        <taxon>Chlamydiota</taxon>
        <taxon>Chlamydiia</taxon>
        <taxon>Parachlamydiales</taxon>
        <taxon>Parachlamydiaceae</taxon>
        <taxon>Parachlamydia</taxon>
    </lineage>
</organism>
<dbReference type="AlphaFoldDB" id="A0A0C1BYB7"/>
<dbReference type="EMBL" id="JSAM01000117">
    <property type="protein sequence ID" value="KIA76481.1"/>
    <property type="molecule type" value="Genomic_DNA"/>
</dbReference>
<evidence type="ECO:0000259" key="1">
    <source>
        <dbReference type="Pfam" id="PF09924"/>
    </source>
</evidence>
<dbReference type="Gene3D" id="3.40.630.30">
    <property type="match status" value="1"/>
</dbReference>
<comment type="caution">
    <text evidence="2">The sequence shown here is derived from an EMBL/GenBank/DDBJ whole genome shotgun (WGS) entry which is preliminary data.</text>
</comment>
<dbReference type="PANTHER" id="PTHR41373">
    <property type="entry name" value="DUF2156 DOMAIN-CONTAINING PROTEIN"/>
    <property type="match status" value="1"/>
</dbReference>
<evidence type="ECO:0000313" key="3">
    <source>
        <dbReference type="Proteomes" id="UP000031307"/>
    </source>
</evidence>
<dbReference type="InterPro" id="IPR024320">
    <property type="entry name" value="LPG_synthase_C"/>
</dbReference>
<dbReference type="SUPFAM" id="SSF55729">
    <property type="entry name" value="Acyl-CoA N-acyltransferases (Nat)"/>
    <property type="match status" value="2"/>
</dbReference>
<protein>
    <recommendedName>
        <fullName evidence="1">Phosphatidylglycerol lysyltransferase C-terminal domain-containing protein</fullName>
    </recommendedName>
</protein>